<organism evidence="3 4">
    <name type="scientific">Halohasta litchfieldiae</name>
    <dbReference type="NCBI Taxonomy" id="1073996"/>
    <lineage>
        <taxon>Archaea</taxon>
        <taxon>Methanobacteriati</taxon>
        <taxon>Methanobacteriota</taxon>
        <taxon>Stenosarchaea group</taxon>
        <taxon>Halobacteria</taxon>
        <taxon>Halobacteriales</taxon>
        <taxon>Haloferacaceae</taxon>
        <taxon>Halohasta</taxon>
    </lineage>
</organism>
<dbReference type="AlphaFoldDB" id="A0A1H6VKC0"/>
<sequence length="241" mass="26271">MRSSVSFPAWEPIYEAICSDLGFDRSADETARDVAGELAQPFDHSRLSHLDGATVAVVGAAPSLSTDLAGFDPTAVDAIVAASTAADVLADHGIEVDLMVTDLDKNVDTARRLTHGETPVAAHAHGDNIPTLREWLPEFDSEWTLVTTQAEPRGPVENFGGFTDGDRAAFIADAFGAADLEFLGWAFDDPSVDPLKARKLRWAEQLLYWLERRRGERFGLLDGRRDSLAEDPSMFSTNKPK</sequence>
<proteinExistence type="inferred from homology"/>
<name>A0A1H6VKC0_9EURY</name>
<comment type="pathway">
    <text evidence="1">Cofactor biosynthesis; tetrahydrofolate biosynthesis; 2-amino-4-hydroxy-6-hydroxymethyl-7,8-dihydropteridine diphosphate from 7,8-dihydroneopterin triphosphate: step 4/4.</text>
</comment>
<keyword evidence="1" id="KW-0067">ATP-binding</keyword>
<dbReference type="EC" id="2.7.6.3" evidence="1"/>
<accession>A0A1H6VKC0</accession>
<reference evidence="3 4" key="1">
    <citation type="submission" date="2016-10" db="EMBL/GenBank/DDBJ databases">
        <authorList>
            <person name="de Groot N.N."/>
        </authorList>
    </citation>
    <scope>NUCLEOTIDE SEQUENCE [LARGE SCALE GENOMIC DNA]</scope>
    <source>
        <strain evidence="3 4">DSM 22187</strain>
    </source>
</reference>
<dbReference type="Proteomes" id="UP000198888">
    <property type="component" value="Unassembled WGS sequence"/>
</dbReference>
<keyword evidence="1" id="KW-0460">Magnesium</keyword>
<dbReference type="GO" id="GO:0046656">
    <property type="term" value="P:folic acid biosynthetic process"/>
    <property type="evidence" value="ECO:0007669"/>
    <property type="project" value="UniProtKB-KW"/>
</dbReference>
<dbReference type="GO" id="GO:0016301">
    <property type="term" value="F:kinase activity"/>
    <property type="evidence" value="ECO:0007669"/>
    <property type="project" value="UniProtKB-KW"/>
</dbReference>
<keyword evidence="4" id="KW-1185">Reference proteome</keyword>
<comment type="catalytic activity">
    <reaction evidence="1">
        <text>6-hydroxymethyl-7,8-dihydropterin + ATP = (7,8-dihydropterin-6-yl)methyl diphosphate + AMP + H(+)</text>
        <dbReference type="Rhea" id="RHEA:11412"/>
        <dbReference type="ChEBI" id="CHEBI:15378"/>
        <dbReference type="ChEBI" id="CHEBI:30616"/>
        <dbReference type="ChEBI" id="CHEBI:44841"/>
        <dbReference type="ChEBI" id="CHEBI:72950"/>
        <dbReference type="ChEBI" id="CHEBI:456215"/>
        <dbReference type="EC" id="2.7.6.3"/>
    </reaction>
</comment>
<evidence type="ECO:0000313" key="3">
    <source>
        <dbReference type="EMBL" id="SEJ05099.1"/>
    </source>
</evidence>
<dbReference type="PANTHER" id="PTHR39648:SF1">
    <property type="entry name" value="6-HYDROXYMETHYL-7,8-DIHYDROPTERIN PYROPHOSPHOKINASE"/>
    <property type="match status" value="1"/>
</dbReference>
<dbReference type="EMBL" id="FNYR01000018">
    <property type="protein sequence ID" value="SEJ05099.1"/>
    <property type="molecule type" value="Genomic_DNA"/>
</dbReference>
<dbReference type="GO" id="GO:0003848">
    <property type="term" value="F:2-amino-4-hydroxy-6-hydroxymethyldihydropteridine diphosphokinase activity"/>
    <property type="evidence" value="ECO:0007669"/>
    <property type="project" value="UniProtKB-UniRule"/>
</dbReference>
<dbReference type="InterPro" id="IPR002826">
    <property type="entry name" value="MptE-like"/>
</dbReference>
<dbReference type="HAMAP" id="MF_02131">
    <property type="entry name" value="HMPDK_arch"/>
    <property type="match status" value="1"/>
</dbReference>
<evidence type="ECO:0000256" key="1">
    <source>
        <dbReference type="HAMAP-Rule" id="MF_02131"/>
    </source>
</evidence>
<dbReference type="UniPathway" id="UPA00077">
    <property type="reaction ID" value="UER00155"/>
</dbReference>
<evidence type="ECO:0000313" key="4">
    <source>
        <dbReference type="Proteomes" id="UP000198888"/>
    </source>
</evidence>
<dbReference type="InterPro" id="IPR027510">
    <property type="entry name" value="HMPDK_MptE"/>
</dbReference>
<dbReference type="STRING" id="1073996.SAMN05444271_11814"/>
<keyword evidence="1" id="KW-0808">Transferase</keyword>
<dbReference type="GO" id="GO:0046654">
    <property type="term" value="P:tetrahydrofolate biosynthetic process"/>
    <property type="evidence" value="ECO:0007669"/>
    <property type="project" value="UniProtKB-UniRule"/>
</dbReference>
<keyword evidence="1" id="KW-0547">Nucleotide-binding</keyword>
<dbReference type="Pfam" id="PF01973">
    <property type="entry name" value="MptE-like"/>
    <property type="match status" value="1"/>
</dbReference>
<evidence type="ECO:0000259" key="2">
    <source>
        <dbReference type="Pfam" id="PF01973"/>
    </source>
</evidence>
<dbReference type="GO" id="GO:0000287">
    <property type="term" value="F:magnesium ion binding"/>
    <property type="evidence" value="ECO:0007669"/>
    <property type="project" value="UniProtKB-UniRule"/>
</dbReference>
<protein>
    <recommendedName>
        <fullName evidence="1">6-hydroxymethyl-7,8-dihydropterin pyrophosphokinase</fullName>
        <shortName evidence="1">HPPK</shortName>
        <ecNumber evidence="1">2.7.6.3</ecNumber>
    </recommendedName>
    <alternativeName>
        <fullName evidence="1">2-amino-4-hydroxy-6-hydroxymethyldihydropteridine pyrophosphokinase</fullName>
    </alternativeName>
    <alternativeName>
        <fullName evidence="1">6-hydroxymethyl-7,8-dihydropterin diphosphokinase</fullName>
        <shortName evidence="1">6-HMPDK</shortName>
    </alternativeName>
    <alternativeName>
        <fullName evidence="1">7,8-dihydro-6-hydroxymethylpterin diphosphokinase</fullName>
    </alternativeName>
    <alternativeName>
        <fullName evidence="1">7,8-dihydro-6-hydroxymethylpterin pyrophosphokinase</fullName>
        <shortName evidence="1">PPPK</shortName>
    </alternativeName>
</protein>
<gene>
    <name evidence="1" type="primary">mptE</name>
    <name evidence="3" type="ORF">SAMN05444271_11814</name>
</gene>
<comment type="cofactor">
    <cofactor evidence="1">
        <name>Mg(2+)</name>
        <dbReference type="ChEBI" id="CHEBI:18420"/>
    </cofactor>
</comment>
<feature type="domain" description="6-hydroxymethylpterin diphosphokinase MptE-like" evidence="2">
    <location>
        <begin position="50"/>
        <end position="185"/>
    </location>
</feature>
<keyword evidence="1" id="KW-0289">Folate biosynthesis</keyword>
<comment type="similarity">
    <text evidence="1">Belongs to the archaeal 6-HMPDK family.</text>
</comment>
<dbReference type="GO" id="GO:0005524">
    <property type="term" value="F:ATP binding"/>
    <property type="evidence" value="ECO:0007669"/>
    <property type="project" value="UniProtKB-UniRule"/>
</dbReference>
<dbReference type="PANTHER" id="PTHR39648">
    <property type="entry name" value="6-HYDROXYMETHYL-7,8-DIHYDROPTERIN PYROPHOSPHOKINASE"/>
    <property type="match status" value="1"/>
</dbReference>
<comment type="function">
    <text evidence="1">Catalyzes the transfer of diphosphate from ATP to 6-hydroxymethyl-7,8-dihydropterin (6-HMD), leading to 6-hydroxymethyl-7,8-dihydropterin diphosphate (6-HMDP).</text>
</comment>
<keyword evidence="1" id="KW-0418">Kinase</keyword>